<dbReference type="PANTHER" id="PTHR12149">
    <property type="entry name" value="FRUCTOSAMINE 3 KINASE-RELATED PROTEIN"/>
    <property type="match status" value="1"/>
</dbReference>
<dbReference type="OrthoDB" id="5772781at2759"/>
<evidence type="ECO:0000313" key="11">
    <source>
        <dbReference type="Proteomes" id="UP000314294"/>
    </source>
</evidence>
<comment type="catalytic activity">
    <reaction evidence="7">
        <text>N(6)-D-ribulosyl-L-lysyl-[protein] + ATP = N(6)-(3-O-phospho-D-ribulosyl)-L-lysyl-[protein] + ADP + H(+)</text>
        <dbReference type="Rhea" id="RHEA:48432"/>
        <dbReference type="Rhea" id="RHEA-COMP:12103"/>
        <dbReference type="Rhea" id="RHEA-COMP:12104"/>
        <dbReference type="ChEBI" id="CHEBI:15378"/>
        <dbReference type="ChEBI" id="CHEBI:30616"/>
        <dbReference type="ChEBI" id="CHEBI:90418"/>
        <dbReference type="ChEBI" id="CHEBI:90420"/>
        <dbReference type="ChEBI" id="CHEBI:456216"/>
        <dbReference type="EC" id="2.7.1.172"/>
    </reaction>
    <physiologicalReaction direction="left-to-right" evidence="7">
        <dbReference type="Rhea" id="RHEA:48433"/>
    </physiologicalReaction>
</comment>
<evidence type="ECO:0000256" key="9">
    <source>
        <dbReference type="PIRNR" id="PIRNR006221"/>
    </source>
</evidence>
<evidence type="ECO:0000256" key="7">
    <source>
        <dbReference type="ARBA" id="ARBA00048655"/>
    </source>
</evidence>
<keyword evidence="11" id="KW-1185">Reference proteome</keyword>
<evidence type="ECO:0000313" key="10">
    <source>
        <dbReference type="EMBL" id="TNN71511.1"/>
    </source>
</evidence>
<dbReference type="InterPro" id="IPR016477">
    <property type="entry name" value="Fructo-/Ketosamine-3-kinase"/>
</dbReference>
<dbReference type="GO" id="GO:0016301">
    <property type="term" value="F:kinase activity"/>
    <property type="evidence" value="ECO:0007669"/>
    <property type="project" value="UniProtKB-UniRule"/>
</dbReference>
<dbReference type="GO" id="GO:0005524">
    <property type="term" value="F:ATP binding"/>
    <property type="evidence" value="ECO:0007669"/>
    <property type="project" value="UniProtKB-KW"/>
</dbReference>
<evidence type="ECO:0000256" key="8">
    <source>
        <dbReference type="ARBA" id="ARBA00050767"/>
    </source>
</evidence>
<dbReference type="Proteomes" id="UP000314294">
    <property type="component" value="Unassembled WGS sequence"/>
</dbReference>
<dbReference type="InterPro" id="IPR011009">
    <property type="entry name" value="Kinase-like_dom_sf"/>
</dbReference>
<gene>
    <name evidence="10" type="primary">FN3KRP</name>
    <name evidence="10" type="ORF">EYF80_018197</name>
</gene>
<dbReference type="EC" id="2.7.1.172" evidence="2"/>
<dbReference type="Gene3D" id="3.30.200.20">
    <property type="entry name" value="Phosphorylase Kinase, domain 1"/>
    <property type="match status" value="1"/>
</dbReference>
<dbReference type="AlphaFoldDB" id="A0A4Z2I120"/>
<keyword evidence="5 9" id="KW-0418">Kinase</keyword>
<dbReference type="PIRSF" id="PIRSF006221">
    <property type="entry name" value="Ketosamine-3-kinase"/>
    <property type="match status" value="1"/>
</dbReference>
<evidence type="ECO:0000256" key="5">
    <source>
        <dbReference type="ARBA" id="ARBA00022777"/>
    </source>
</evidence>
<sequence>MEAKLKKALGTAMLKSTGHSGGGCISEGQSYDTDAGRVFVKINHKSEAKLMFDGEMASLEAILKTETVKVPKPVKVIELETGGCVFAMEHLDMRGLTKYSKLLGEQLADLHLHNKRQLEKCNKEQQTVGRGAGQSEVAVITKFGFSVPTCCGYLPQENEWQDDWVTFYSQQRLQHQLNMVEKSYGDREARELWAKLQLEIPQLFTDVEMYPALLHGDLWGGNVAQCAAGPVLFDPAAFYGHSEYELGIAGMFGGFNSSFYSAYHDQIPQAPGFAKRNQLYQLFHYLNHWNHFGGGYRGSSISIMKKLLK</sequence>
<dbReference type="GO" id="GO:0102193">
    <property type="term" value="F:protein-ribulosamine 3-kinase activity"/>
    <property type="evidence" value="ECO:0007669"/>
    <property type="project" value="UniProtKB-EC"/>
</dbReference>
<dbReference type="EMBL" id="SRLO01000148">
    <property type="protein sequence ID" value="TNN71511.1"/>
    <property type="molecule type" value="Genomic_DNA"/>
</dbReference>
<organism evidence="10 11">
    <name type="scientific">Liparis tanakae</name>
    <name type="common">Tanaka's snailfish</name>
    <dbReference type="NCBI Taxonomy" id="230148"/>
    <lineage>
        <taxon>Eukaryota</taxon>
        <taxon>Metazoa</taxon>
        <taxon>Chordata</taxon>
        <taxon>Craniata</taxon>
        <taxon>Vertebrata</taxon>
        <taxon>Euteleostomi</taxon>
        <taxon>Actinopterygii</taxon>
        <taxon>Neopterygii</taxon>
        <taxon>Teleostei</taxon>
        <taxon>Neoteleostei</taxon>
        <taxon>Acanthomorphata</taxon>
        <taxon>Eupercaria</taxon>
        <taxon>Perciformes</taxon>
        <taxon>Cottioidei</taxon>
        <taxon>Cottales</taxon>
        <taxon>Liparidae</taxon>
        <taxon>Liparis</taxon>
    </lineage>
</organism>
<comment type="similarity">
    <text evidence="1 9">Belongs to the fructosamine kinase family.</text>
</comment>
<keyword evidence="4" id="KW-0547">Nucleotide-binding</keyword>
<dbReference type="Gene3D" id="3.90.1200.10">
    <property type="match status" value="1"/>
</dbReference>
<comment type="caution">
    <text evidence="10">The sequence shown here is derived from an EMBL/GenBank/DDBJ whole genome shotgun (WGS) entry which is preliminary data.</text>
</comment>
<reference evidence="10 11" key="1">
    <citation type="submission" date="2019-03" db="EMBL/GenBank/DDBJ databases">
        <title>First draft genome of Liparis tanakae, snailfish: a comprehensive survey of snailfish specific genes.</title>
        <authorList>
            <person name="Kim W."/>
            <person name="Song I."/>
            <person name="Jeong J.-H."/>
            <person name="Kim D."/>
            <person name="Kim S."/>
            <person name="Ryu S."/>
            <person name="Song J.Y."/>
            <person name="Lee S.K."/>
        </authorList>
    </citation>
    <scope>NUCLEOTIDE SEQUENCE [LARGE SCALE GENOMIC DNA]</scope>
    <source>
        <tissue evidence="10">Muscle</tissue>
    </source>
</reference>
<dbReference type="FunFam" id="3.30.200.20:FF:000264">
    <property type="entry name" value="Protein-ribulosamine 3-kinase, chloroplastic"/>
    <property type="match status" value="1"/>
</dbReference>
<accession>A0A4Z2I120</accession>
<dbReference type="PANTHER" id="PTHR12149:SF8">
    <property type="entry name" value="PROTEIN-RIBULOSAMINE 3-KINASE"/>
    <property type="match status" value="1"/>
</dbReference>
<proteinExistence type="inferred from homology"/>
<evidence type="ECO:0000256" key="2">
    <source>
        <dbReference type="ARBA" id="ARBA00011961"/>
    </source>
</evidence>
<dbReference type="FunFam" id="3.90.1200.10:FF:000003">
    <property type="entry name" value="fructosamine-3-kinase isoform X1"/>
    <property type="match status" value="1"/>
</dbReference>
<keyword evidence="6" id="KW-0067">ATP-binding</keyword>
<evidence type="ECO:0000256" key="6">
    <source>
        <dbReference type="ARBA" id="ARBA00022840"/>
    </source>
</evidence>
<evidence type="ECO:0000256" key="1">
    <source>
        <dbReference type="ARBA" id="ARBA00009460"/>
    </source>
</evidence>
<dbReference type="SUPFAM" id="SSF56112">
    <property type="entry name" value="Protein kinase-like (PK-like)"/>
    <property type="match status" value="1"/>
</dbReference>
<protein>
    <recommendedName>
        <fullName evidence="2">protein-ribulosamine 3-kinase</fullName>
        <ecNumber evidence="2">2.7.1.172</ecNumber>
    </recommendedName>
</protein>
<keyword evidence="3 9" id="KW-0808">Transferase</keyword>
<dbReference type="Pfam" id="PF03881">
    <property type="entry name" value="Fructosamin_kin"/>
    <property type="match status" value="1"/>
</dbReference>
<dbReference type="GO" id="GO:0005829">
    <property type="term" value="C:cytosol"/>
    <property type="evidence" value="ECO:0007669"/>
    <property type="project" value="UniProtKB-ARBA"/>
</dbReference>
<evidence type="ECO:0000256" key="4">
    <source>
        <dbReference type="ARBA" id="ARBA00022741"/>
    </source>
</evidence>
<evidence type="ECO:0000256" key="3">
    <source>
        <dbReference type="ARBA" id="ARBA00022679"/>
    </source>
</evidence>
<name>A0A4Z2I120_9TELE</name>
<comment type="catalytic activity">
    <reaction evidence="8">
        <text>N(6)-(D-psicosyl)-L-lysyl-[protein] + ATP = N(6)-(3-O-phospho-D-psicosyl)-L-lysyl-[protein] + ADP + H(+)</text>
        <dbReference type="Rhea" id="RHEA:61392"/>
        <dbReference type="Rhea" id="RHEA-COMP:15796"/>
        <dbReference type="Rhea" id="RHEA-COMP:15797"/>
        <dbReference type="ChEBI" id="CHEBI:15378"/>
        <dbReference type="ChEBI" id="CHEBI:30616"/>
        <dbReference type="ChEBI" id="CHEBI:144621"/>
        <dbReference type="ChEBI" id="CHEBI:144622"/>
        <dbReference type="ChEBI" id="CHEBI:456216"/>
    </reaction>
    <physiologicalReaction direction="left-to-right" evidence="8">
        <dbReference type="Rhea" id="RHEA:61393"/>
    </physiologicalReaction>
</comment>